<keyword evidence="1" id="KW-1185">Reference proteome</keyword>
<sequence>MAAVVANQPVQPMRFGGGVAGASNVTLTISPAQSNLSSGAGGNNFYKRQGGYRFQQPINMANDIMMMGDGPGRRLRKNVANVRRHVDYVATVLNHADCKLIFFIFLRILMRTVEYFKSMLKALSVLCFKSTVSVDRTFLILYIISI</sequence>
<proteinExistence type="predicted"/>
<reference evidence="2" key="1">
    <citation type="submission" date="2016-11" db="UniProtKB">
        <authorList>
            <consortium name="WormBaseParasite"/>
        </authorList>
    </citation>
    <scope>IDENTIFICATION</scope>
</reference>
<protein>
    <submittedName>
        <fullName evidence="2">Uncharacterized protein</fullName>
    </submittedName>
</protein>
<accession>A0A1I7WX54</accession>
<dbReference type="AlphaFoldDB" id="A0A1I7WX54"/>
<dbReference type="Proteomes" id="UP000095283">
    <property type="component" value="Unplaced"/>
</dbReference>
<evidence type="ECO:0000313" key="2">
    <source>
        <dbReference type="WBParaSite" id="Hba_09746"/>
    </source>
</evidence>
<dbReference type="WBParaSite" id="Hba_09746">
    <property type="protein sequence ID" value="Hba_09746"/>
    <property type="gene ID" value="Hba_09746"/>
</dbReference>
<name>A0A1I7WX54_HETBA</name>
<organism evidence="1 2">
    <name type="scientific">Heterorhabditis bacteriophora</name>
    <name type="common">Entomopathogenic nematode worm</name>
    <dbReference type="NCBI Taxonomy" id="37862"/>
    <lineage>
        <taxon>Eukaryota</taxon>
        <taxon>Metazoa</taxon>
        <taxon>Ecdysozoa</taxon>
        <taxon>Nematoda</taxon>
        <taxon>Chromadorea</taxon>
        <taxon>Rhabditida</taxon>
        <taxon>Rhabditina</taxon>
        <taxon>Rhabditomorpha</taxon>
        <taxon>Strongyloidea</taxon>
        <taxon>Heterorhabditidae</taxon>
        <taxon>Heterorhabditis</taxon>
    </lineage>
</organism>
<evidence type="ECO:0000313" key="1">
    <source>
        <dbReference type="Proteomes" id="UP000095283"/>
    </source>
</evidence>